<gene>
    <name evidence="2" type="ORF">CTOB1V02_LOCUS12848</name>
</gene>
<organism evidence="2">
    <name type="scientific">Cyprideis torosa</name>
    <dbReference type="NCBI Taxonomy" id="163714"/>
    <lineage>
        <taxon>Eukaryota</taxon>
        <taxon>Metazoa</taxon>
        <taxon>Ecdysozoa</taxon>
        <taxon>Arthropoda</taxon>
        <taxon>Crustacea</taxon>
        <taxon>Oligostraca</taxon>
        <taxon>Ostracoda</taxon>
        <taxon>Podocopa</taxon>
        <taxon>Podocopida</taxon>
        <taxon>Cytherocopina</taxon>
        <taxon>Cytheroidea</taxon>
        <taxon>Cytherideidae</taxon>
        <taxon>Cyprideis</taxon>
    </lineage>
</organism>
<dbReference type="Pfam" id="PF00899">
    <property type="entry name" value="ThiF"/>
    <property type="match status" value="1"/>
</dbReference>
<dbReference type="SUPFAM" id="SSF69572">
    <property type="entry name" value="Activating enzymes of the ubiquitin-like proteins"/>
    <property type="match status" value="1"/>
</dbReference>
<dbReference type="GO" id="GO:0061504">
    <property type="term" value="P:cyclic threonylcarbamoyladenosine biosynthetic process"/>
    <property type="evidence" value="ECO:0007669"/>
    <property type="project" value="TreeGrafter"/>
</dbReference>
<dbReference type="GO" id="GO:0008641">
    <property type="term" value="F:ubiquitin-like modifier activating enzyme activity"/>
    <property type="evidence" value="ECO:0007669"/>
    <property type="project" value="InterPro"/>
</dbReference>
<dbReference type="AlphaFoldDB" id="A0A7R8WU18"/>
<evidence type="ECO:0000259" key="1">
    <source>
        <dbReference type="Pfam" id="PF00899"/>
    </source>
</evidence>
<dbReference type="PANTHER" id="PTHR43267">
    <property type="entry name" value="TRNA THREONYLCARBAMOYLADENOSINE DEHYDRATASE"/>
    <property type="match status" value="1"/>
</dbReference>
<reference evidence="2" key="1">
    <citation type="submission" date="2020-11" db="EMBL/GenBank/DDBJ databases">
        <authorList>
            <person name="Tran Van P."/>
        </authorList>
    </citation>
    <scope>NUCLEOTIDE SEQUENCE</scope>
</reference>
<dbReference type="GO" id="GO:0061503">
    <property type="term" value="F:tRNA threonylcarbamoyladenosine dehydratase"/>
    <property type="evidence" value="ECO:0007669"/>
    <property type="project" value="TreeGrafter"/>
</dbReference>
<dbReference type="OrthoDB" id="567827at2759"/>
<protein>
    <recommendedName>
        <fullName evidence="1">THIF-type NAD/FAD binding fold domain-containing protein</fullName>
    </recommendedName>
</protein>
<dbReference type="InterPro" id="IPR045886">
    <property type="entry name" value="ThiF/MoeB/HesA"/>
</dbReference>
<dbReference type="Gene3D" id="3.40.50.720">
    <property type="entry name" value="NAD(P)-binding Rossmann-like Domain"/>
    <property type="match status" value="1"/>
</dbReference>
<dbReference type="InterPro" id="IPR000594">
    <property type="entry name" value="ThiF_NAD_FAD-bd"/>
</dbReference>
<dbReference type="EMBL" id="OB670891">
    <property type="protein sequence ID" value="CAD7235032.1"/>
    <property type="molecule type" value="Genomic_DNA"/>
</dbReference>
<proteinExistence type="predicted"/>
<feature type="domain" description="THIF-type NAD/FAD binding fold" evidence="1">
    <location>
        <begin position="1"/>
        <end position="97"/>
    </location>
</feature>
<accession>A0A7R8WU18</accession>
<evidence type="ECO:0000313" key="2">
    <source>
        <dbReference type="EMBL" id="CAD7235032.1"/>
    </source>
</evidence>
<dbReference type="InterPro" id="IPR035985">
    <property type="entry name" value="Ubiquitin-activating_enz"/>
</dbReference>
<sequence>MDVVAESNINRQLPALDETVGRLKIEVLRERVAAIAPDCRVHAVDDFLTQDNIDALIPADARVVVDCIDSFRVKAALIARLKRRKQKVITVGGAGGMVDPSRLHIVDLSRAEQDALLARLRKTLRQDYGYSRNLKRRFDIPAVCSSEVPRFADGNGGVTYAKAGASGLSCAGGLGSSVTVTASAGLLAASWVLGELTRET</sequence>
<dbReference type="PANTHER" id="PTHR43267:SF1">
    <property type="entry name" value="TRNA THREONYLCARBAMOYLADENOSINE DEHYDRATASE"/>
    <property type="match status" value="1"/>
</dbReference>
<name>A0A7R8WU18_9CRUS</name>